<dbReference type="SUPFAM" id="SSF109640">
    <property type="entry name" value="KRAB domain (Kruppel-associated box)"/>
    <property type="match status" value="1"/>
</dbReference>
<dbReference type="GO" id="GO:0000981">
    <property type="term" value="F:DNA-binding transcription factor activity, RNA polymerase II-specific"/>
    <property type="evidence" value="ECO:0007669"/>
    <property type="project" value="TreeGrafter"/>
</dbReference>
<evidence type="ECO:0000256" key="4">
    <source>
        <dbReference type="ARBA" id="ARBA00022771"/>
    </source>
</evidence>
<keyword evidence="4 8" id="KW-0863">Zinc-finger</keyword>
<feature type="domain" description="C2H2-type" evidence="10">
    <location>
        <begin position="453"/>
        <end position="480"/>
    </location>
</feature>
<evidence type="ECO:0000256" key="3">
    <source>
        <dbReference type="ARBA" id="ARBA00022737"/>
    </source>
</evidence>
<dbReference type="Proteomes" id="UP001066276">
    <property type="component" value="Chromosome 9"/>
</dbReference>
<dbReference type="Pfam" id="PF00096">
    <property type="entry name" value="zf-C2H2"/>
    <property type="match status" value="4"/>
</dbReference>
<dbReference type="GO" id="GO:0000978">
    <property type="term" value="F:RNA polymerase II cis-regulatory region sequence-specific DNA binding"/>
    <property type="evidence" value="ECO:0007669"/>
    <property type="project" value="TreeGrafter"/>
</dbReference>
<feature type="domain" description="C2H2-type" evidence="10">
    <location>
        <begin position="481"/>
        <end position="508"/>
    </location>
</feature>
<sequence length="515" mass="58209">MQDSEALGNFCDASGCFSEEEWKLLQDWQKELYSSVMKEIHQALVALGPLIATTVCSLRAKDKDELCRMEVQGCEANHKIHLPSNAPCQFLKADVCLTKEEPAPVFTDHHLGAEPGEGSTEHTPGYEVASWSIKDEETDCCMKTPDDKRVKRSLSPRGCPVISSVFTLTIKPEEEKREEEKRLQKTWTSGERHVTAPVSMTLRDEGDSHLQELQEPLGESSGCPVISSVFTLTIKPEEEKREEEKRLQKTWTSGERHVTAPVSMTLRDEGDSHLQELQEPLGESSDNEDLSTERSEGEYLNCGDTTAPLKAPPKKGKQRVTRNTEPRTTSGRQPWSGVTWGLEQLSRVHCERAVGSQAYLGLYSAPISGEGTKSDIPTRNEMLWTGQQSNPPNKAWYTCTECGKGFNKSTNLKTHMRTHTGEKPYQCLECMKCFSMKSSLDRHQRTHTGDRPYQCSKCDKTFKVKSNLTMHYRLHSGERPYRCMDCDQTFHRKDHLLLHRKTHMRDGMLVGNASV</sequence>
<feature type="compositionally biased region" description="Polar residues" evidence="9">
    <location>
        <begin position="321"/>
        <end position="333"/>
    </location>
</feature>
<evidence type="ECO:0000256" key="1">
    <source>
        <dbReference type="ARBA" id="ARBA00004123"/>
    </source>
</evidence>
<keyword evidence="7" id="KW-0539">Nucleus</keyword>
<keyword evidence="6" id="KW-0238">DNA-binding</keyword>
<evidence type="ECO:0000256" key="5">
    <source>
        <dbReference type="ARBA" id="ARBA00022833"/>
    </source>
</evidence>
<dbReference type="Gene3D" id="3.30.160.60">
    <property type="entry name" value="Classic Zinc Finger"/>
    <property type="match status" value="4"/>
</dbReference>
<dbReference type="PANTHER" id="PTHR23235">
    <property type="entry name" value="KRUEPPEL-LIKE TRANSCRIPTION FACTOR"/>
    <property type="match status" value="1"/>
</dbReference>
<dbReference type="PANTHER" id="PTHR23235:SF142">
    <property type="entry name" value="ZINC FINGER PROTEIN 384"/>
    <property type="match status" value="1"/>
</dbReference>
<evidence type="ECO:0000313" key="12">
    <source>
        <dbReference type="EMBL" id="KAJ1111646.1"/>
    </source>
</evidence>
<dbReference type="EMBL" id="JANPWB010000013">
    <property type="protein sequence ID" value="KAJ1111646.1"/>
    <property type="molecule type" value="Genomic_DNA"/>
</dbReference>
<keyword evidence="3" id="KW-0677">Repeat</keyword>
<feature type="domain" description="C2H2-type" evidence="10">
    <location>
        <begin position="397"/>
        <end position="424"/>
    </location>
</feature>
<dbReference type="AlphaFoldDB" id="A0AAV7N6J5"/>
<evidence type="ECO:0000259" key="10">
    <source>
        <dbReference type="PROSITE" id="PS50157"/>
    </source>
</evidence>
<keyword evidence="2" id="KW-0479">Metal-binding</keyword>
<evidence type="ECO:0000313" key="13">
    <source>
        <dbReference type="Proteomes" id="UP001066276"/>
    </source>
</evidence>
<evidence type="ECO:0000256" key="9">
    <source>
        <dbReference type="SAM" id="MobiDB-lite"/>
    </source>
</evidence>
<protein>
    <submittedName>
        <fullName evidence="12">Uncharacterized protein</fullName>
    </submittedName>
</protein>
<dbReference type="Pfam" id="PF01352">
    <property type="entry name" value="KRAB"/>
    <property type="match status" value="1"/>
</dbReference>
<comment type="caution">
    <text evidence="12">The sequence shown here is derived from an EMBL/GenBank/DDBJ whole genome shotgun (WGS) entry which is preliminary data.</text>
</comment>
<dbReference type="SMART" id="SM00349">
    <property type="entry name" value="KRAB"/>
    <property type="match status" value="1"/>
</dbReference>
<evidence type="ECO:0000256" key="8">
    <source>
        <dbReference type="PROSITE-ProRule" id="PRU00042"/>
    </source>
</evidence>
<dbReference type="GO" id="GO:0005634">
    <property type="term" value="C:nucleus"/>
    <property type="evidence" value="ECO:0007669"/>
    <property type="project" value="UniProtKB-SubCell"/>
</dbReference>
<dbReference type="FunFam" id="3.30.160.60:FF:000065">
    <property type="entry name" value="B-cell CLL/lymphoma 6, member B"/>
    <property type="match status" value="1"/>
</dbReference>
<gene>
    <name evidence="12" type="ORF">NDU88_008963</name>
</gene>
<evidence type="ECO:0000256" key="6">
    <source>
        <dbReference type="ARBA" id="ARBA00023125"/>
    </source>
</evidence>
<organism evidence="12 13">
    <name type="scientific">Pleurodeles waltl</name>
    <name type="common">Iberian ribbed newt</name>
    <dbReference type="NCBI Taxonomy" id="8319"/>
    <lineage>
        <taxon>Eukaryota</taxon>
        <taxon>Metazoa</taxon>
        <taxon>Chordata</taxon>
        <taxon>Craniata</taxon>
        <taxon>Vertebrata</taxon>
        <taxon>Euteleostomi</taxon>
        <taxon>Amphibia</taxon>
        <taxon>Batrachia</taxon>
        <taxon>Caudata</taxon>
        <taxon>Salamandroidea</taxon>
        <taxon>Salamandridae</taxon>
        <taxon>Pleurodelinae</taxon>
        <taxon>Pleurodeles</taxon>
    </lineage>
</organism>
<dbReference type="GO" id="GO:0008270">
    <property type="term" value="F:zinc ion binding"/>
    <property type="evidence" value="ECO:0007669"/>
    <property type="project" value="UniProtKB-KW"/>
</dbReference>
<proteinExistence type="predicted"/>
<dbReference type="SUPFAM" id="SSF57667">
    <property type="entry name" value="beta-beta-alpha zinc fingers"/>
    <property type="match status" value="2"/>
</dbReference>
<comment type="subcellular location">
    <subcellularLocation>
        <location evidence="1">Nucleus</location>
    </subcellularLocation>
</comment>
<dbReference type="Gene3D" id="6.10.140.140">
    <property type="match status" value="1"/>
</dbReference>
<dbReference type="FunFam" id="3.30.160.60:FF:001450">
    <property type="entry name" value="zinc finger protein 774"/>
    <property type="match status" value="1"/>
</dbReference>
<dbReference type="SMART" id="SM00355">
    <property type="entry name" value="ZnF_C2H2"/>
    <property type="match status" value="4"/>
</dbReference>
<evidence type="ECO:0000259" key="11">
    <source>
        <dbReference type="PROSITE" id="PS50805"/>
    </source>
</evidence>
<dbReference type="FunFam" id="3.30.160.60:FF:002343">
    <property type="entry name" value="Zinc finger protein 33A"/>
    <property type="match status" value="2"/>
</dbReference>
<dbReference type="InterPro" id="IPR036236">
    <property type="entry name" value="Znf_C2H2_sf"/>
</dbReference>
<reference evidence="12" key="1">
    <citation type="journal article" date="2022" name="bioRxiv">
        <title>Sequencing and chromosome-scale assembly of the giantPleurodeles waltlgenome.</title>
        <authorList>
            <person name="Brown T."/>
            <person name="Elewa A."/>
            <person name="Iarovenko S."/>
            <person name="Subramanian E."/>
            <person name="Araus A.J."/>
            <person name="Petzold A."/>
            <person name="Susuki M."/>
            <person name="Suzuki K.-i.T."/>
            <person name="Hayashi T."/>
            <person name="Toyoda A."/>
            <person name="Oliveira C."/>
            <person name="Osipova E."/>
            <person name="Leigh N.D."/>
            <person name="Simon A."/>
            <person name="Yun M.H."/>
        </authorList>
    </citation>
    <scope>NUCLEOTIDE SEQUENCE</scope>
    <source>
        <strain evidence="12">20211129_DDA</strain>
        <tissue evidence="12">Liver</tissue>
    </source>
</reference>
<evidence type="ECO:0000256" key="7">
    <source>
        <dbReference type="ARBA" id="ARBA00023242"/>
    </source>
</evidence>
<dbReference type="PROSITE" id="PS50157">
    <property type="entry name" value="ZINC_FINGER_C2H2_2"/>
    <property type="match status" value="4"/>
</dbReference>
<dbReference type="CDD" id="cd07765">
    <property type="entry name" value="KRAB_A-box"/>
    <property type="match status" value="1"/>
</dbReference>
<name>A0AAV7N6J5_PLEWA</name>
<dbReference type="InterPro" id="IPR013087">
    <property type="entry name" value="Znf_C2H2_type"/>
</dbReference>
<keyword evidence="13" id="KW-1185">Reference proteome</keyword>
<dbReference type="InterPro" id="IPR036051">
    <property type="entry name" value="KRAB_dom_sf"/>
</dbReference>
<feature type="region of interest" description="Disordered" evidence="9">
    <location>
        <begin position="278"/>
        <end position="335"/>
    </location>
</feature>
<accession>A0AAV7N6J5</accession>
<dbReference type="PROSITE" id="PS50805">
    <property type="entry name" value="KRAB"/>
    <property type="match status" value="1"/>
</dbReference>
<dbReference type="InterPro" id="IPR001909">
    <property type="entry name" value="KRAB"/>
</dbReference>
<feature type="domain" description="C2H2-type" evidence="10">
    <location>
        <begin position="425"/>
        <end position="452"/>
    </location>
</feature>
<evidence type="ECO:0000256" key="2">
    <source>
        <dbReference type="ARBA" id="ARBA00022723"/>
    </source>
</evidence>
<dbReference type="PROSITE" id="PS00028">
    <property type="entry name" value="ZINC_FINGER_C2H2_1"/>
    <property type="match status" value="4"/>
</dbReference>
<feature type="domain" description="KRAB" evidence="11">
    <location>
        <begin position="8"/>
        <end position="79"/>
    </location>
</feature>
<keyword evidence="5" id="KW-0862">Zinc</keyword>